<keyword evidence="2" id="KW-1185">Reference proteome</keyword>
<dbReference type="PANTHER" id="PTHR40266:SF2">
    <property type="entry name" value="TOXIN HIGB-1"/>
    <property type="match status" value="1"/>
</dbReference>
<dbReference type="Proteomes" id="UP000238164">
    <property type="component" value="Chromosome 1"/>
</dbReference>
<dbReference type="OrthoDB" id="9801102at2"/>
<dbReference type="KEGG" id="mgg:MPLG2_3249"/>
<dbReference type="Gene3D" id="3.30.2310.20">
    <property type="entry name" value="RelE-like"/>
    <property type="match status" value="1"/>
</dbReference>
<protein>
    <submittedName>
        <fullName evidence="1">Toxin HigB-1</fullName>
    </submittedName>
</protein>
<accession>A0A2N9JLN6</accession>
<dbReference type="Pfam" id="PF05015">
    <property type="entry name" value="HigB-like_toxin"/>
    <property type="match status" value="1"/>
</dbReference>
<reference evidence="1 2" key="1">
    <citation type="submission" date="2018-02" db="EMBL/GenBank/DDBJ databases">
        <authorList>
            <person name="Cohen D.B."/>
            <person name="Kent A.D."/>
        </authorList>
    </citation>
    <scope>NUCLEOTIDE SEQUENCE [LARGE SCALE GENOMIC DNA]</scope>
    <source>
        <strain evidence="1">1</strain>
    </source>
</reference>
<evidence type="ECO:0000313" key="2">
    <source>
        <dbReference type="Proteomes" id="UP000238164"/>
    </source>
</evidence>
<name>A0A2N9JLN6_9ACTN</name>
<evidence type="ECO:0000313" key="1">
    <source>
        <dbReference type="EMBL" id="SPD88279.1"/>
    </source>
</evidence>
<sequence>MIRSFRDSATERLWSRQRVKTIDPRIERAALRKLVMLDAAETLDDLRVPPGNRLEELRGDRAGQHSIRINQQWRICFTWTDAGPIDVEIVDYH</sequence>
<dbReference type="InterPro" id="IPR007711">
    <property type="entry name" value="HigB-1"/>
</dbReference>
<dbReference type="SUPFAM" id="SSF143011">
    <property type="entry name" value="RelE-like"/>
    <property type="match status" value="1"/>
</dbReference>
<dbReference type="InterPro" id="IPR035093">
    <property type="entry name" value="RelE/ParE_toxin_dom_sf"/>
</dbReference>
<dbReference type="EMBL" id="LT985188">
    <property type="protein sequence ID" value="SPD88279.1"/>
    <property type="molecule type" value="Genomic_DNA"/>
</dbReference>
<dbReference type="AlphaFoldDB" id="A0A2N9JLN6"/>
<gene>
    <name evidence="1" type="primary">higB</name>
    <name evidence="1" type="ORF">MPLG2_3249</name>
</gene>
<dbReference type="PANTHER" id="PTHR40266">
    <property type="entry name" value="TOXIN HIGB-1"/>
    <property type="match status" value="1"/>
</dbReference>
<dbReference type="RefSeq" id="WP_105186822.1">
    <property type="nucleotide sequence ID" value="NZ_BAAAGO010000001.1"/>
</dbReference>
<proteinExistence type="predicted"/>
<organism evidence="1 2">
    <name type="scientific">Micropruina glycogenica</name>
    <dbReference type="NCBI Taxonomy" id="75385"/>
    <lineage>
        <taxon>Bacteria</taxon>
        <taxon>Bacillati</taxon>
        <taxon>Actinomycetota</taxon>
        <taxon>Actinomycetes</taxon>
        <taxon>Propionibacteriales</taxon>
        <taxon>Nocardioidaceae</taxon>
        <taxon>Micropruina</taxon>
    </lineage>
</organism>